<dbReference type="KEGG" id="amaq:GO499_01010"/>
<dbReference type="InterPro" id="IPR005545">
    <property type="entry name" value="YCII"/>
</dbReference>
<dbReference type="AlphaFoldDB" id="A0A6P1SVS5"/>
<dbReference type="Proteomes" id="UP000464495">
    <property type="component" value="Chromosome"/>
</dbReference>
<comment type="similarity">
    <text evidence="1">Belongs to the YciI family.</text>
</comment>
<dbReference type="Gene3D" id="3.30.70.1060">
    <property type="entry name" value="Dimeric alpha+beta barrel"/>
    <property type="match status" value="1"/>
</dbReference>
<sequence length="133" mass="14500">MAQDYLKCVPKDGVLEASKAMLQKQLFAIFTTPTDGMAPIFANLEDHLAFQVGLEKDGILFAAGPLWTDDGSHWAGEGMVVVRAANKAEAEAIAARDPMHASGARSYRVRPWMINEGSVQVRLDFSSQTFAVE</sequence>
<feature type="domain" description="YCII-related" evidence="2">
    <location>
        <begin position="28"/>
        <end position="112"/>
    </location>
</feature>
<evidence type="ECO:0000259" key="2">
    <source>
        <dbReference type="Pfam" id="PF03795"/>
    </source>
</evidence>
<gene>
    <name evidence="3" type="ORF">GO499_01010</name>
</gene>
<reference evidence="3 4" key="1">
    <citation type="submission" date="2019-12" db="EMBL/GenBank/DDBJ databases">
        <title>Complete genome sequence of Algicella marina strain 9Alg 56(T) isolated from the red alga Tichocarpus crinitus.</title>
        <authorList>
            <person name="Kim S.-G."/>
            <person name="Nedashkovskaya O.I."/>
        </authorList>
    </citation>
    <scope>NUCLEOTIDE SEQUENCE [LARGE SCALE GENOMIC DNA]</scope>
    <source>
        <strain evidence="3 4">9Alg 56</strain>
    </source>
</reference>
<evidence type="ECO:0000256" key="1">
    <source>
        <dbReference type="ARBA" id="ARBA00007689"/>
    </source>
</evidence>
<evidence type="ECO:0000313" key="3">
    <source>
        <dbReference type="EMBL" id="QHQ33857.1"/>
    </source>
</evidence>
<keyword evidence="4" id="KW-1185">Reference proteome</keyword>
<accession>A0A6P1SVS5</accession>
<dbReference type="EMBL" id="CP046620">
    <property type="protein sequence ID" value="QHQ33857.1"/>
    <property type="molecule type" value="Genomic_DNA"/>
</dbReference>
<evidence type="ECO:0000313" key="4">
    <source>
        <dbReference type="Proteomes" id="UP000464495"/>
    </source>
</evidence>
<organism evidence="3 4">
    <name type="scientific">Algicella marina</name>
    <dbReference type="NCBI Taxonomy" id="2683284"/>
    <lineage>
        <taxon>Bacteria</taxon>
        <taxon>Pseudomonadati</taxon>
        <taxon>Pseudomonadota</taxon>
        <taxon>Alphaproteobacteria</taxon>
        <taxon>Rhodobacterales</taxon>
        <taxon>Paracoccaceae</taxon>
        <taxon>Algicella</taxon>
    </lineage>
</organism>
<protein>
    <recommendedName>
        <fullName evidence="2">YCII-related domain-containing protein</fullName>
    </recommendedName>
</protein>
<proteinExistence type="inferred from homology"/>
<dbReference type="InterPro" id="IPR011008">
    <property type="entry name" value="Dimeric_a/b-barrel"/>
</dbReference>
<name>A0A6P1SVS5_9RHOB</name>
<dbReference type="RefSeq" id="WP_161860428.1">
    <property type="nucleotide sequence ID" value="NZ_CP046620.1"/>
</dbReference>
<dbReference type="Pfam" id="PF03795">
    <property type="entry name" value="YCII"/>
    <property type="match status" value="1"/>
</dbReference>
<dbReference type="SUPFAM" id="SSF54909">
    <property type="entry name" value="Dimeric alpha+beta barrel"/>
    <property type="match status" value="1"/>
</dbReference>